<sequence>MTIRHRGTIRGTGYVAVVAVVMLVCALGARSQPYLATVIATFAVYAIVATGLDFVVGWLRQISVAPAAAMAVGAYAGQELVADHAFLAFVAAGGAGLLAGLVIGLPALRVSGFALAVYTLVLVLAVELVLGSVPYFGGTAGRAVVAGSLLGLDLADPEHLLLICLGLLALAILTYQLLRGSVVGISWRAVGQNARMATSLAVDPVRVRLRAFALSGLFAGVGGLLFAIVGGYLSPDQFTFGLSVQMLAMVVIGGRGHPLGASVGAALIVVYQQVLPTTNYNDIVIGLVLLLAAWFAPRGLAPVLQDVVLRGLRAMSAIAGRRRGADHVDLAGGGSR</sequence>
<evidence type="ECO:0000256" key="5">
    <source>
        <dbReference type="ARBA" id="ARBA00023136"/>
    </source>
</evidence>
<accession>A0ABN2N4R0</accession>
<evidence type="ECO:0000256" key="4">
    <source>
        <dbReference type="ARBA" id="ARBA00022989"/>
    </source>
</evidence>
<protein>
    <submittedName>
        <fullName evidence="7">Branched-chain amino acid ABC transporter permease</fullName>
    </submittedName>
</protein>
<keyword evidence="5 6" id="KW-0472">Membrane</keyword>
<feature type="transmembrane region" description="Helical" evidence="6">
    <location>
        <begin position="246"/>
        <end position="271"/>
    </location>
</feature>
<keyword evidence="2" id="KW-1003">Cell membrane</keyword>
<feature type="transmembrane region" description="Helical" evidence="6">
    <location>
        <begin position="159"/>
        <end position="178"/>
    </location>
</feature>
<proteinExistence type="predicted"/>
<feature type="transmembrane region" description="Helical" evidence="6">
    <location>
        <begin position="115"/>
        <end position="136"/>
    </location>
</feature>
<dbReference type="Pfam" id="PF02653">
    <property type="entry name" value="BPD_transp_2"/>
    <property type="match status" value="1"/>
</dbReference>
<evidence type="ECO:0000313" key="8">
    <source>
        <dbReference type="Proteomes" id="UP001500449"/>
    </source>
</evidence>
<evidence type="ECO:0000256" key="3">
    <source>
        <dbReference type="ARBA" id="ARBA00022692"/>
    </source>
</evidence>
<evidence type="ECO:0000256" key="6">
    <source>
        <dbReference type="SAM" id="Phobius"/>
    </source>
</evidence>
<evidence type="ECO:0000256" key="1">
    <source>
        <dbReference type="ARBA" id="ARBA00004651"/>
    </source>
</evidence>
<feature type="transmembrane region" description="Helical" evidence="6">
    <location>
        <begin position="12"/>
        <end position="29"/>
    </location>
</feature>
<reference evidence="7 8" key="1">
    <citation type="journal article" date="2019" name="Int. J. Syst. Evol. Microbiol.">
        <title>The Global Catalogue of Microorganisms (GCM) 10K type strain sequencing project: providing services to taxonomists for standard genome sequencing and annotation.</title>
        <authorList>
            <consortium name="The Broad Institute Genomics Platform"/>
            <consortium name="The Broad Institute Genome Sequencing Center for Infectious Disease"/>
            <person name="Wu L."/>
            <person name="Ma J."/>
        </authorList>
    </citation>
    <scope>NUCLEOTIDE SEQUENCE [LARGE SCALE GENOMIC DNA]</scope>
    <source>
        <strain evidence="7 8">JCM 16009</strain>
    </source>
</reference>
<comment type="subcellular location">
    <subcellularLocation>
        <location evidence="1">Cell membrane</location>
        <topology evidence="1">Multi-pass membrane protein</topology>
    </subcellularLocation>
</comment>
<gene>
    <name evidence="7" type="ORF">GCM10009836_34720</name>
</gene>
<feature type="transmembrane region" description="Helical" evidence="6">
    <location>
        <begin position="283"/>
        <end position="301"/>
    </location>
</feature>
<feature type="transmembrane region" description="Helical" evidence="6">
    <location>
        <begin position="35"/>
        <end position="55"/>
    </location>
</feature>
<evidence type="ECO:0000313" key="7">
    <source>
        <dbReference type="EMBL" id="GAA1851777.1"/>
    </source>
</evidence>
<organism evidence="7 8">
    <name type="scientific">Pseudonocardia ailaonensis</name>
    <dbReference type="NCBI Taxonomy" id="367279"/>
    <lineage>
        <taxon>Bacteria</taxon>
        <taxon>Bacillati</taxon>
        <taxon>Actinomycetota</taxon>
        <taxon>Actinomycetes</taxon>
        <taxon>Pseudonocardiales</taxon>
        <taxon>Pseudonocardiaceae</taxon>
        <taxon>Pseudonocardia</taxon>
    </lineage>
</organism>
<dbReference type="PANTHER" id="PTHR30482:SF20">
    <property type="entry name" value="HIGH-AFFINITY BRANCHED-CHAIN AMINO ACID TRANSPORT SYSTEM PERMEASE PROTEIN LIVM"/>
    <property type="match status" value="1"/>
</dbReference>
<name>A0ABN2N4R0_9PSEU</name>
<dbReference type="InterPro" id="IPR001851">
    <property type="entry name" value="ABC_transp_permease"/>
</dbReference>
<keyword evidence="4 6" id="KW-1133">Transmembrane helix</keyword>
<feature type="transmembrane region" description="Helical" evidence="6">
    <location>
        <begin position="211"/>
        <end position="234"/>
    </location>
</feature>
<dbReference type="InterPro" id="IPR043428">
    <property type="entry name" value="LivM-like"/>
</dbReference>
<keyword evidence="3 6" id="KW-0812">Transmembrane</keyword>
<feature type="transmembrane region" description="Helical" evidence="6">
    <location>
        <begin position="84"/>
        <end position="108"/>
    </location>
</feature>
<feature type="transmembrane region" description="Helical" evidence="6">
    <location>
        <begin position="62"/>
        <end position="78"/>
    </location>
</feature>
<dbReference type="RefSeq" id="WP_344417828.1">
    <property type="nucleotide sequence ID" value="NZ_BAAAQK010000009.1"/>
</dbReference>
<dbReference type="EMBL" id="BAAAQK010000009">
    <property type="protein sequence ID" value="GAA1851777.1"/>
    <property type="molecule type" value="Genomic_DNA"/>
</dbReference>
<evidence type="ECO:0000256" key="2">
    <source>
        <dbReference type="ARBA" id="ARBA00022475"/>
    </source>
</evidence>
<dbReference type="Proteomes" id="UP001500449">
    <property type="component" value="Unassembled WGS sequence"/>
</dbReference>
<keyword evidence="8" id="KW-1185">Reference proteome</keyword>
<dbReference type="CDD" id="cd06581">
    <property type="entry name" value="TM_PBP1_LivM_like"/>
    <property type="match status" value="1"/>
</dbReference>
<comment type="caution">
    <text evidence="7">The sequence shown here is derived from an EMBL/GenBank/DDBJ whole genome shotgun (WGS) entry which is preliminary data.</text>
</comment>
<dbReference type="PANTHER" id="PTHR30482">
    <property type="entry name" value="HIGH-AFFINITY BRANCHED-CHAIN AMINO ACID TRANSPORT SYSTEM PERMEASE"/>
    <property type="match status" value="1"/>
</dbReference>